<evidence type="ECO:0000256" key="7">
    <source>
        <dbReference type="ARBA" id="ARBA00022840"/>
    </source>
</evidence>
<organism evidence="11 12">
    <name type="scientific">Pseudobythopirellula maris</name>
    <dbReference type="NCBI Taxonomy" id="2527991"/>
    <lineage>
        <taxon>Bacteria</taxon>
        <taxon>Pseudomonadati</taxon>
        <taxon>Planctomycetota</taxon>
        <taxon>Planctomycetia</taxon>
        <taxon>Pirellulales</taxon>
        <taxon>Lacipirellulaceae</taxon>
        <taxon>Pseudobythopirellula</taxon>
    </lineage>
</organism>
<comment type="caution">
    <text evidence="11">The sequence shown here is derived from an EMBL/GenBank/DDBJ whole genome shotgun (WGS) entry which is preliminary data.</text>
</comment>
<keyword evidence="9" id="KW-0963">Cytoplasm</keyword>
<proteinExistence type="inferred from homology"/>
<evidence type="ECO:0000313" key="11">
    <source>
        <dbReference type="EMBL" id="TWT88411.1"/>
    </source>
</evidence>
<name>A0A5C5ZNQ6_9BACT</name>
<dbReference type="AlphaFoldDB" id="A0A5C5ZNQ6"/>
<dbReference type="GO" id="GO:0005737">
    <property type="term" value="C:cytoplasm"/>
    <property type="evidence" value="ECO:0007669"/>
    <property type="project" value="UniProtKB-SubCell"/>
</dbReference>
<evidence type="ECO:0000256" key="5">
    <source>
        <dbReference type="ARBA" id="ARBA00022741"/>
    </source>
</evidence>
<feature type="binding site" evidence="9">
    <location>
        <position position="208"/>
    </location>
    <ligand>
        <name>substrate</name>
    </ligand>
</feature>
<dbReference type="Pfam" id="PF00696">
    <property type="entry name" value="AA_kinase"/>
    <property type="match status" value="1"/>
</dbReference>
<dbReference type="InterPro" id="IPR001057">
    <property type="entry name" value="Glu/AcGlu_kinase"/>
</dbReference>
<feature type="binding site" evidence="9">
    <location>
        <begin position="83"/>
        <end position="84"/>
    </location>
    <ligand>
        <name>substrate</name>
    </ligand>
</feature>
<evidence type="ECO:0000256" key="9">
    <source>
        <dbReference type="HAMAP-Rule" id="MF_00082"/>
    </source>
</evidence>
<comment type="catalytic activity">
    <reaction evidence="8 9">
        <text>N-acetyl-L-glutamate + ATP = N-acetyl-L-glutamyl 5-phosphate + ADP</text>
        <dbReference type="Rhea" id="RHEA:14629"/>
        <dbReference type="ChEBI" id="CHEBI:30616"/>
        <dbReference type="ChEBI" id="CHEBI:44337"/>
        <dbReference type="ChEBI" id="CHEBI:57936"/>
        <dbReference type="ChEBI" id="CHEBI:456216"/>
        <dbReference type="EC" id="2.7.2.8"/>
    </reaction>
</comment>
<keyword evidence="4 9" id="KW-0808">Transferase</keyword>
<feature type="site" description="Transition state stabilizer" evidence="9">
    <location>
        <position position="271"/>
    </location>
</feature>
<feature type="site" description="Transition state stabilizer" evidence="9">
    <location>
        <position position="48"/>
    </location>
</feature>
<dbReference type="InterPro" id="IPR036393">
    <property type="entry name" value="AceGlu_kinase-like_sf"/>
</dbReference>
<keyword evidence="6 9" id="KW-0418">Kinase</keyword>
<sequence>MRDSPRPHHTHPLEPGRPYVQDAIEKADVLIEAMGWIREFRDKVTVIKLGGSLLDDADALRHLLVDIVFMETVGMRPIVVHGGGKAISRAMAEAGVEPRFVEGRRYTDDQTLEIACRVLGGELNEWIADRIEEFGGRAMPLNHLGETDNNVLFGEPLKLTGAEGEEVDLGHVGTVTRVDRDSIENLCYAGQVPVIPSLCRGADGRMLNVNADTVAMAVAQAVGADKLVYLSDVNGVRLDKDDDGSLIHTLGAPEARGLIERGAIAGGMIPKVEACLETLARGVRKIHIIDGRLRHSLLLEIYTNSGVGTMIVGEPE</sequence>
<gene>
    <name evidence="9 11" type="primary">argB</name>
    <name evidence="11" type="ORF">Mal64_18920</name>
</gene>
<dbReference type="FunFam" id="3.40.1160.10:FF:000004">
    <property type="entry name" value="Acetylglutamate kinase"/>
    <property type="match status" value="1"/>
</dbReference>
<evidence type="ECO:0000256" key="3">
    <source>
        <dbReference type="ARBA" id="ARBA00022605"/>
    </source>
</evidence>
<dbReference type="PRINTS" id="PR00474">
    <property type="entry name" value="GLU5KINASE"/>
</dbReference>
<accession>A0A5C5ZNQ6</accession>
<dbReference type="GO" id="GO:0005524">
    <property type="term" value="F:ATP binding"/>
    <property type="evidence" value="ECO:0007669"/>
    <property type="project" value="UniProtKB-UniRule"/>
</dbReference>
<evidence type="ECO:0000256" key="4">
    <source>
        <dbReference type="ARBA" id="ARBA00022679"/>
    </source>
</evidence>
<dbReference type="Gene3D" id="3.40.1160.10">
    <property type="entry name" value="Acetylglutamate kinase-like"/>
    <property type="match status" value="1"/>
</dbReference>
<keyword evidence="3 9" id="KW-0028">Amino-acid biosynthesis</keyword>
<dbReference type="Proteomes" id="UP000315440">
    <property type="component" value="Unassembled WGS sequence"/>
</dbReference>
<dbReference type="InterPro" id="IPR004662">
    <property type="entry name" value="AcgluKinase_fam"/>
</dbReference>
<evidence type="ECO:0000256" key="2">
    <source>
        <dbReference type="ARBA" id="ARBA00022571"/>
    </source>
</evidence>
<dbReference type="PANTHER" id="PTHR23342">
    <property type="entry name" value="N-ACETYLGLUTAMATE SYNTHASE"/>
    <property type="match status" value="1"/>
</dbReference>
<dbReference type="InterPro" id="IPR041727">
    <property type="entry name" value="NAGK-C"/>
</dbReference>
<dbReference type="EC" id="2.7.2.8" evidence="9"/>
<reference evidence="11 12" key="1">
    <citation type="submission" date="2019-02" db="EMBL/GenBank/DDBJ databases">
        <title>Deep-cultivation of Planctomycetes and their phenomic and genomic characterization uncovers novel biology.</title>
        <authorList>
            <person name="Wiegand S."/>
            <person name="Jogler M."/>
            <person name="Boedeker C."/>
            <person name="Pinto D."/>
            <person name="Vollmers J."/>
            <person name="Rivas-Marin E."/>
            <person name="Kohn T."/>
            <person name="Peeters S.H."/>
            <person name="Heuer A."/>
            <person name="Rast P."/>
            <person name="Oberbeckmann S."/>
            <person name="Bunk B."/>
            <person name="Jeske O."/>
            <person name="Meyerdierks A."/>
            <person name="Storesund J.E."/>
            <person name="Kallscheuer N."/>
            <person name="Luecker S."/>
            <person name="Lage O.M."/>
            <person name="Pohl T."/>
            <person name="Merkel B.J."/>
            <person name="Hornburger P."/>
            <person name="Mueller R.-W."/>
            <person name="Bruemmer F."/>
            <person name="Labrenz M."/>
            <person name="Spormann A.M."/>
            <person name="Op Den Camp H."/>
            <person name="Overmann J."/>
            <person name="Amann R."/>
            <person name="Jetten M.S.M."/>
            <person name="Mascher T."/>
            <person name="Medema M.H."/>
            <person name="Devos D.P."/>
            <person name="Kaster A.-K."/>
            <person name="Ovreas L."/>
            <person name="Rohde M."/>
            <person name="Galperin M.Y."/>
            <person name="Jogler C."/>
        </authorList>
    </citation>
    <scope>NUCLEOTIDE SEQUENCE [LARGE SCALE GENOMIC DNA]</scope>
    <source>
        <strain evidence="11 12">Mal64</strain>
    </source>
</reference>
<dbReference type="EMBL" id="SJPQ01000002">
    <property type="protein sequence ID" value="TWT88411.1"/>
    <property type="molecule type" value="Genomic_DNA"/>
</dbReference>
<comment type="function">
    <text evidence="9">Catalyzes the ATP-dependent phosphorylation of N-acetyl-L-glutamate.</text>
</comment>
<dbReference type="GO" id="GO:0003991">
    <property type="term" value="F:acetylglutamate kinase activity"/>
    <property type="evidence" value="ECO:0007669"/>
    <property type="project" value="UniProtKB-UniRule"/>
</dbReference>
<comment type="similarity">
    <text evidence="9">Belongs to the acetylglutamate kinase family. ArgB subfamily.</text>
</comment>
<comment type="subcellular location">
    <subcellularLocation>
        <location evidence="9">Cytoplasm</location>
    </subcellularLocation>
</comment>
<comment type="pathway">
    <text evidence="1 9">Amino-acid biosynthesis; L-arginine biosynthesis; N(2)-acetyl-L-ornithine from L-glutamate: step 2/4.</text>
</comment>
<dbReference type="HAMAP" id="MF_00082">
    <property type="entry name" value="ArgB"/>
    <property type="match status" value="1"/>
</dbReference>
<dbReference type="PANTHER" id="PTHR23342:SF0">
    <property type="entry name" value="N-ACETYLGLUTAMATE SYNTHASE, MITOCHONDRIAL"/>
    <property type="match status" value="1"/>
</dbReference>
<evidence type="ECO:0000256" key="8">
    <source>
        <dbReference type="ARBA" id="ARBA00048141"/>
    </source>
</evidence>
<keyword evidence="2 9" id="KW-0055">Arginine biosynthesis</keyword>
<dbReference type="InterPro" id="IPR001048">
    <property type="entry name" value="Asp/Glu/Uridylate_kinase"/>
</dbReference>
<evidence type="ECO:0000259" key="10">
    <source>
        <dbReference type="Pfam" id="PF00696"/>
    </source>
</evidence>
<dbReference type="CDD" id="cd04250">
    <property type="entry name" value="AAK_NAGK-C"/>
    <property type="match status" value="1"/>
</dbReference>
<dbReference type="SUPFAM" id="SSF53633">
    <property type="entry name" value="Carbamate kinase-like"/>
    <property type="match status" value="1"/>
</dbReference>
<dbReference type="InterPro" id="IPR037528">
    <property type="entry name" value="ArgB"/>
</dbReference>
<keyword evidence="7 9" id="KW-0067">ATP-binding</keyword>
<dbReference type="PIRSF" id="PIRSF000728">
    <property type="entry name" value="NAGK"/>
    <property type="match status" value="1"/>
</dbReference>
<protein>
    <recommendedName>
        <fullName evidence="9">Acetylglutamate kinase</fullName>
        <ecNumber evidence="9">2.7.2.8</ecNumber>
    </recommendedName>
    <alternativeName>
        <fullName evidence="9">N-acetyl-L-glutamate 5-phosphotransferase</fullName>
    </alternativeName>
    <alternativeName>
        <fullName evidence="9">NAG kinase</fullName>
        <shortName evidence="9">NAGK</shortName>
    </alternativeName>
</protein>
<feature type="domain" description="Aspartate/glutamate/uridylate kinase" evidence="10">
    <location>
        <begin position="43"/>
        <end position="290"/>
    </location>
</feature>
<keyword evidence="5 9" id="KW-0547">Nucleotide-binding</keyword>
<evidence type="ECO:0000313" key="12">
    <source>
        <dbReference type="Proteomes" id="UP000315440"/>
    </source>
</evidence>
<evidence type="ECO:0000256" key="1">
    <source>
        <dbReference type="ARBA" id="ARBA00004828"/>
    </source>
</evidence>
<keyword evidence="12" id="KW-1185">Reference proteome</keyword>
<dbReference type="GO" id="GO:0042450">
    <property type="term" value="P:L-arginine biosynthetic process via ornithine"/>
    <property type="evidence" value="ECO:0007669"/>
    <property type="project" value="UniProtKB-UniRule"/>
</dbReference>
<dbReference type="NCBIfam" id="TIGR00761">
    <property type="entry name" value="argB"/>
    <property type="match status" value="1"/>
</dbReference>
<feature type="binding site" evidence="9">
    <location>
        <position position="105"/>
    </location>
    <ligand>
        <name>substrate</name>
    </ligand>
</feature>
<dbReference type="UniPathway" id="UPA00068">
    <property type="reaction ID" value="UER00107"/>
</dbReference>
<evidence type="ECO:0000256" key="6">
    <source>
        <dbReference type="ARBA" id="ARBA00022777"/>
    </source>
</evidence>